<evidence type="ECO:0000256" key="1">
    <source>
        <dbReference type="SAM" id="MobiDB-lite"/>
    </source>
</evidence>
<gene>
    <name evidence="2" type="ORF">DdX_20648</name>
</gene>
<dbReference type="EMBL" id="JAKKPZ010000627">
    <property type="protein sequence ID" value="KAI1693451.1"/>
    <property type="molecule type" value="Genomic_DNA"/>
</dbReference>
<feature type="region of interest" description="Disordered" evidence="1">
    <location>
        <begin position="75"/>
        <end position="101"/>
    </location>
</feature>
<comment type="caution">
    <text evidence="2">The sequence shown here is derived from an EMBL/GenBank/DDBJ whole genome shotgun (WGS) entry which is preliminary data.</text>
</comment>
<accession>A0AAD4MG07</accession>
<protein>
    <submittedName>
        <fullName evidence="2">Uncharacterized protein</fullName>
    </submittedName>
</protein>
<dbReference type="AlphaFoldDB" id="A0AAD4MG07"/>
<dbReference type="Proteomes" id="UP001201812">
    <property type="component" value="Unassembled WGS sequence"/>
</dbReference>
<evidence type="ECO:0000313" key="2">
    <source>
        <dbReference type="EMBL" id="KAI1693451.1"/>
    </source>
</evidence>
<name>A0AAD4MG07_9BILA</name>
<organism evidence="2 3">
    <name type="scientific">Ditylenchus destructor</name>
    <dbReference type="NCBI Taxonomy" id="166010"/>
    <lineage>
        <taxon>Eukaryota</taxon>
        <taxon>Metazoa</taxon>
        <taxon>Ecdysozoa</taxon>
        <taxon>Nematoda</taxon>
        <taxon>Chromadorea</taxon>
        <taxon>Rhabditida</taxon>
        <taxon>Tylenchina</taxon>
        <taxon>Tylenchomorpha</taxon>
        <taxon>Sphaerularioidea</taxon>
        <taxon>Anguinidae</taxon>
        <taxon>Anguininae</taxon>
        <taxon>Ditylenchus</taxon>
    </lineage>
</organism>
<evidence type="ECO:0000313" key="3">
    <source>
        <dbReference type="Proteomes" id="UP001201812"/>
    </source>
</evidence>
<keyword evidence="3" id="KW-1185">Reference proteome</keyword>
<proteinExistence type="predicted"/>
<sequence length="101" mass="11412">MTVSFFSLTDMAARSMKPDGFPESGTLAEKENIVESSHTGTSCWNSTIPNRSNTYSWSMLARFFCMSLMCQRETNQPSTWNQSEQNTNEISVTQPGANQWK</sequence>
<reference evidence="2" key="1">
    <citation type="submission" date="2022-01" db="EMBL/GenBank/DDBJ databases">
        <title>Genome Sequence Resource for Two Populations of Ditylenchus destructor, the Migratory Endoparasitic Phytonematode.</title>
        <authorList>
            <person name="Zhang H."/>
            <person name="Lin R."/>
            <person name="Xie B."/>
        </authorList>
    </citation>
    <scope>NUCLEOTIDE SEQUENCE</scope>
    <source>
        <strain evidence="2">BazhouSP</strain>
    </source>
</reference>